<organism evidence="3 4">
    <name type="scientific">Plectosphaerella plurivora</name>
    <dbReference type="NCBI Taxonomy" id="936078"/>
    <lineage>
        <taxon>Eukaryota</taxon>
        <taxon>Fungi</taxon>
        <taxon>Dikarya</taxon>
        <taxon>Ascomycota</taxon>
        <taxon>Pezizomycotina</taxon>
        <taxon>Sordariomycetes</taxon>
        <taxon>Hypocreomycetidae</taxon>
        <taxon>Glomerellales</taxon>
        <taxon>Plectosphaerellaceae</taxon>
        <taxon>Plectosphaerella</taxon>
    </lineage>
</organism>
<dbReference type="EMBL" id="JAGSXJ010000002">
    <property type="protein sequence ID" value="KAH6695573.1"/>
    <property type="molecule type" value="Genomic_DNA"/>
</dbReference>
<dbReference type="InterPro" id="IPR016624">
    <property type="entry name" value="UCP014753"/>
</dbReference>
<dbReference type="PIRSF" id="PIRSF014753">
    <property type="entry name" value="UCP014753"/>
    <property type="match status" value="1"/>
</dbReference>
<name>A0A9P8VJR6_9PEZI</name>
<sequence>MPALPGFTGNPLRTRDDVVRAAAALIAPLDAHKSPSGARVRLAVETAAGFDDVAAQLEGFARPLFAAAPLLLHGHDGPDLLTWVEGLAHGVDPEHPDYWGPIDDIDQRMVEVETIAFALLLAPDVFLRPLEPRARANLVAWLSAINDHRMPPNNWRWFRIFANLVLTQALGVPEDEARKARLDEDFALVDSFGLGEGWSSDGPWGDERRQADYYSGSFAMQFAPLLYVYFVDGDGERVRRYRAQATEFAGRYWRYMAADGASIPFGRSMTYRFAMGAFWAAASLAKIEMPPHLSPGVAKGLLLRHLRWWAAPERGTMFHTDGSLSIGFTYPNMYLSEDYNSPQSSYWCLKSFVVLALGAGDEFWQCEELPYPDTDAPSIDLIWPSRHLLITHPSHHYALSAGQGSTKPFKAREAKYGKFAYSSLFGFSVPTGTLLHQIAPDSTLAMSIDGGETWSVRRDPYDVHVARVPLGQGERDALVSRWKPWAYLDVVVETTLAAAPDEYPGWHVRKHRIFSMSTLPAWAETLQVVDGGFAIDSTTKRGMFISQADGSPSAEGWTTDEGNKSSVVRSRAGVSGIVDFSWRLPHAKTRSRTEVMRPDPNTNLMAPRTQLPVVRHDFPLGPETPSEEIIVTAVFGVGPSWEEAAKSWENPPREWDPLA</sequence>
<evidence type="ECO:0000259" key="2">
    <source>
        <dbReference type="Pfam" id="PF20938"/>
    </source>
</evidence>
<proteinExistence type="predicted"/>
<evidence type="ECO:0008006" key="5">
    <source>
        <dbReference type="Google" id="ProtNLM"/>
    </source>
</evidence>
<dbReference type="InterPro" id="IPR049237">
    <property type="entry name" value="DUF2264_C"/>
</dbReference>
<feature type="domain" description="DUF2264" evidence="2">
    <location>
        <begin position="384"/>
        <end position="650"/>
    </location>
</feature>
<evidence type="ECO:0000259" key="1">
    <source>
        <dbReference type="Pfam" id="PF10022"/>
    </source>
</evidence>
<dbReference type="PANTHER" id="PTHR35339:SF2">
    <property type="entry name" value="DUF2264 DOMAIN-CONTAINING PROTEIN-RELATED"/>
    <property type="match status" value="1"/>
</dbReference>
<accession>A0A9P8VJR6</accession>
<evidence type="ECO:0000313" key="3">
    <source>
        <dbReference type="EMBL" id="KAH6695573.1"/>
    </source>
</evidence>
<dbReference type="Proteomes" id="UP000770015">
    <property type="component" value="Unassembled WGS sequence"/>
</dbReference>
<comment type="caution">
    <text evidence="3">The sequence shown here is derived from an EMBL/GenBank/DDBJ whole genome shotgun (WGS) entry which is preliminary data.</text>
</comment>
<dbReference type="OrthoDB" id="5150166at2759"/>
<keyword evidence="4" id="KW-1185">Reference proteome</keyword>
<dbReference type="InterPro" id="IPR049349">
    <property type="entry name" value="DUF2264_N"/>
</dbReference>
<dbReference type="Pfam" id="PF20938">
    <property type="entry name" value="DUF2264_C"/>
    <property type="match status" value="1"/>
</dbReference>
<dbReference type="PANTHER" id="PTHR35339">
    <property type="entry name" value="LINALOOL DEHYDRATASE_ISOMERASE DOMAIN-CONTAINING PROTEIN"/>
    <property type="match status" value="1"/>
</dbReference>
<dbReference type="AlphaFoldDB" id="A0A9P8VJR6"/>
<protein>
    <recommendedName>
        <fullName evidence="5">DUF2264 domain-containing protein</fullName>
    </recommendedName>
</protein>
<evidence type="ECO:0000313" key="4">
    <source>
        <dbReference type="Proteomes" id="UP000770015"/>
    </source>
</evidence>
<feature type="domain" description="DUF2264" evidence="1">
    <location>
        <begin position="14"/>
        <end position="371"/>
    </location>
</feature>
<reference evidence="3" key="1">
    <citation type="journal article" date="2021" name="Nat. Commun.">
        <title>Genetic determinants of endophytism in the Arabidopsis root mycobiome.</title>
        <authorList>
            <person name="Mesny F."/>
            <person name="Miyauchi S."/>
            <person name="Thiergart T."/>
            <person name="Pickel B."/>
            <person name="Atanasova L."/>
            <person name="Karlsson M."/>
            <person name="Huettel B."/>
            <person name="Barry K.W."/>
            <person name="Haridas S."/>
            <person name="Chen C."/>
            <person name="Bauer D."/>
            <person name="Andreopoulos W."/>
            <person name="Pangilinan J."/>
            <person name="LaButti K."/>
            <person name="Riley R."/>
            <person name="Lipzen A."/>
            <person name="Clum A."/>
            <person name="Drula E."/>
            <person name="Henrissat B."/>
            <person name="Kohler A."/>
            <person name="Grigoriev I.V."/>
            <person name="Martin F.M."/>
            <person name="Hacquard S."/>
        </authorList>
    </citation>
    <scope>NUCLEOTIDE SEQUENCE</scope>
    <source>
        <strain evidence="3">MPI-SDFR-AT-0117</strain>
    </source>
</reference>
<gene>
    <name evidence="3" type="ORF">F5X68DRAFT_30989</name>
</gene>
<dbReference type="Pfam" id="PF10022">
    <property type="entry name" value="DUF2264"/>
    <property type="match status" value="1"/>
</dbReference>